<comment type="caution">
    <text evidence="5">The sequence shown here is derived from an EMBL/GenBank/DDBJ whole genome shotgun (WGS) entry which is preliminary data.</text>
</comment>
<dbReference type="SUPFAM" id="SSF55811">
    <property type="entry name" value="Nudix"/>
    <property type="match status" value="1"/>
</dbReference>
<evidence type="ECO:0000313" key="5">
    <source>
        <dbReference type="EMBL" id="TDC80423.1"/>
    </source>
</evidence>
<sequence>MTSRPQPGTAEWDAYLAEGNARQARKRVAADVILRDVTGRVLLVKPTYKEGWDLPGGMVEANESPLDGAMRELWEELRIRPHIRGVLTMDWDPAHGPWDDQIVLIFDGGELAPEVAAALAPRDEELSACVFFTQEDAIAALRPRIRRRLVQALEALKANEARYLESGHQPW</sequence>
<dbReference type="Pfam" id="PF00293">
    <property type="entry name" value="NUDIX"/>
    <property type="match status" value="1"/>
</dbReference>
<dbReference type="PROSITE" id="PS00893">
    <property type="entry name" value="NUDIX_BOX"/>
    <property type="match status" value="1"/>
</dbReference>
<organism evidence="5 6">
    <name type="scientific">Streptomyces hainanensis</name>
    <dbReference type="NCBI Taxonomy" id="402648"/>
    <lineage>
        <taxon>Bacteria</taxon>
        <taxon>Bacillati</taxon>
        <taxon>Actinomycetota</taxon>
        <taxon>Actinomycetes</taxon>
        <taxon>Kitasatosporales</taxon>
        <taxon>Streptomycetaceae</taxon>
        <taxon>Streptomyces</taxon>
    </lineage>
</organism>
<dbReference type="InterPro" id="IPR015797">
    <property type="entry name" value="NUDIX_hydrolase-like_dom_sf"/>
</dbReference>
<dbReference type="CDD" id="cd18876">
    <property type="entry name" value="NUDIX_Hydrolase"/>
    <property type="match status" value="1"/>
</dbReference>
<keyword evidence="3" id="KW-0460">Magnesium</keyword>
<dbReference type="EMBL" id="SMKI01000002">
    <property type="protein sequence ID" value="TDC80423.1"/>
    <property type="molecule type" value="Genomic_DNA"/>
</dbReference>
<proteinExistence type="predicted"/>
<dbReference type="AlphaFoldDB" id="A0A4R4TYR7"/>
<dbReference type="InterPro" id="IPR000086">
    <property type="entry name" value="NUDIX_hydrolase_dom"/>
</dbReference>
<dbReference type="PROSITE" id="PS51462">
    <property type="entry name" value="NUDIX"/>
    <property type="match status" value="1"/>
</dbReference>
<dbReference type="Gene3D" id="3.90.79.10">
    <property type="entry name" value="Nucleoside Triphosphate Pyrophosphohydrolase"/>
    <property type="match status" value="1"/>
</dbReference>
<keyword evidence="6" id="KW-1185">Reference proteome</keyword>
<evidence type="ECO:0000256" key="2">
    <source>
        <dbReference type="ARBA" id="ARBA00022801"/>
    </source>
</evidence>
<dbReference type="RefSeq" id="WP_132815291.1">
    <property type="nucleotide sequence ID" value="NZ_SMKI01000002.1"/>
</dbReference>
<dbReference type="PANTHER" id="PTHR43046">
    <property type="entry name" value="GDP-MANNOSE MANNOSYL HYDROLASE"/>
    <property type="match status" value="1"/>
</dbReference>
<dbReference type="Proteomes" id="UP000295345">
    <property type="component" value="Unassembled WGS sequence"/>
</dbReference>
<dbReference type="InterPro" id="IPR020084">
    <property type="entry name" value="NUDIX_hydrolase_CS"/>
</dbReference>
<keyword evidence="2 5" id="KW-0378">Hydrolase</keyword>
<comment type="cofactor">
    <cofactor evidence="1">
        <name>Mg(2+)</name>
        <dbReference type="ChEBI" id="CHEBI:18420"/>
    </cofactor>
</comment>
<reference evidence="5 6" key="1">
    <citation type="submission" date="2019-03" db="EMBL/GenBank/DDBJ databases">
        <title>Draft genome sequences of novel Actinobacteria.</title>
        <authorList>
            <person name="Sahin N."/>
            <person name="Ay H."/>
            <person name="Saygin H."/>
        </authorList>
    </citation>
    <scope>NUCLEOTIDE SEQUENCE [LARGE SCALE GENOMIC DNA]</scope>
    <source>
        <strain evidence="5 6">DSM 41900</strain>
    </source>
</reference>
<evidence type="ECO:0000256" key="1">
    <source>
        <dbReference type="ARBA" id="ARBA00001946"/>
    </source>
</evidence>
<accession>A0A4R4TYR7</accession>
<evidence type="ECO:0000259" key="4">
    <source>
        <dbReference type="PROSITE" id="PS51462"/>
    </source>
</evidence>
<evidence type="ECO:0000313" key="6">
    <source>
        <dbReference type="Proteomes" id="UP000295345"/>
    </source>
</evidence>
<dbReference type="PANTHER" id="PTHR43046:SF12">
    <property type="entry name" value="GDP-MANNOSE MANNOSYL HYDROLASE"/>
    <property type="match status" value="1"/>
</dbReference>
<protein>
    <submittedName>
        <fullName evidence="5">NUDIX hydrolase</fullName>
    </submittedName>
</protein>
<dbReference type="OrthoDB" id="4247482at2"/>
<dbReference type="GO" id="GO:0016787">
    <property type="term" value="F:hydrolase activity"/>
    <property type="evidence" value="ECO:0007669"/>
    <property type="project" value="UniProtKB-KW"/>
</dbReference>
<feature type="domain" description="Nudix hydrolase" evidence="4">
    <location>
        <begin position="24"/>
        <end position="154"/>
    </location>
</feature>
<name>A0A4R4TYR7_9ACTN</name>
<gene>
    <name evidence="5" type="ORF">E1283_00355</name>
</gene>
<evidence type="ECO:0000256" key="3">
    <source>
        <dbReference type="ARBA" id="ARBA00022842"/>
    </source>
</evidence>